<evidence type="ECO:0000313" key="3">
    <source>
        <dbReference type="Proteomes" id="UP000322699"/>
    </source>
</evidence>
<organism evidence="2 3">
    <name type="scientific">Rubripirellula obstinata</name>
    <dbReference type="NCBI Taxonomy" id="406547"/>
    <lineage>
        <taxon>Bacteria</taxon>
        <taxon>Pseudomonadati</taxon>
        <taxon>Planctomycetota</taxon>
        <taxon>Planctomycetia</taxon>
        <taxon>Pirellulales</taxon>
        <taxon>Pirellulaceae</taxon>
        <taxon>Rubripirellula</taxon>
    </lineage>
</organism>
<keyword evidence="1" id="KW-0472">Membrane</keyword>
<protein>
    <recommendedName>
        <fullName evidence="4">Prenyltransferase</fullName>
    </recommendedName>
</protein>
<evidence type="ECO:0008006" key="4">
    <source>
        <dbReference type="Google" id="ProtNLM"/>
    </source>
</evidence>
<feature type="transmembrane region" description="Helical" evidence="1">
    <location>
        <begin position="237"/>
        <end position="256"/>
    </location>
</feature>
<evidence type="ECO:0000256" key="1">
    <source>
        <dbReference type="SAM" id="Phobius"/>
    </source>
</evidence>
<feature type="transmembrane region" description="Helical" evidence="1">
    <location>
        <begin position="81"/>
        <end position="101"/>
    </location>
</feature>
<comment type="caution">
    <text evidence="2">The sequence shown here is derived from an EMBL/GenBank/DDBJ whole genome shotgun (WGS) entry which is preliminary data.</text>
</comment>
<keyword evidence="1" id="KW-0812">Transmembrane</keyword>
<accession>A0A5B1CEA3</accession>
<feature type="transmembrane region" description="Helical" evidence="1">
    <location>
        <begin position="7"/>
        <end position="31"/>
    </location>
</feature>
<keyword evidence="1" id="KW-1133">Transmembrane helix</keyword>
<name>A0A5B1CEA3_9BACT</name>
<proteinExistence type="predicted"/>
<dbReference type="Proteomes" id="UP000322699">
    <property type="component" value="Unassembled WGS sequence"/>
</dbReference>
<feature type="transmembrane region" description="Helical" evidence="1">
    <location>
        <begin position="37"/>
        <end position="53"/>
    </location>
</feature>
<feature type="transmembrane region" description="Helical" evidence="1">
    <location>
        <begin position="209"/>
        <end position="231"/>
    </location>
</feature>
<feature type="transmembrane region" description="Helical" evidence="1">
    <location>
        <begin position="107"/>
        <end position="125"/>
    </location>
</feature>
<keyword evidence="3" id="KW-1185">Reference proteome</keyword>
<dbReference type="AlphaFoldDB" id="A0A5B1CEA3"/>
<dbReference type="EMBL" id="VRLW01000001">
    <property type="protein sequence ID" value="KAA1259477.1"/>
    <property type="molecule type" value="Genomic_DNA"/>
</dbReference>
<feature type="transmembrane region" description="Helical" evidence="1">
    <location>
        <begin position="163"/>
        <end position="188"/>
    </location>
</feature>
<sequence>MAKLARIINAVSLDAVAVAILWQFVFCINFTQRAPTIAQSVSLGLTVWLVYCADRLLDAARMDVQGPATYRHQFHLRHRRGLTITWMILLMVDAMVVCFGIDGSIQVLGIGLAAGVLVYGAGVHFAETPLHRIPKEVQVGFLFAGGVSVVTWPGVFAEPSKQIPMLVTVGLAWVLFACNCIFVAACELESDRAQGFDSLPGRWINQDGSFAGGILIALTASFAAASWVAVWLGCAPWVAGCLLSISFAFLSIVSFARFTSKLNRRISIQRYLDRRLTAGFVADSALFLPPLLCMPWLI</sequence>
<reference evidence="2 3" key="1">
    <citation type="submission" date="2019-08" db="EMBL/GenBank/DDBJ databases">
        <title>Deep-cultivation of Planctomycetes and their phenomic and genomic characterization uncovers novel biology.</title>
        <authorList>
            <person name="Wiegand S."/>
            <person name="Jogler M."/>
            <person name="Boedeker C."/>
            <person name="Pinto D."/>
            <person name="Vollmers J."/>
            <person name="Rivas-Marin E."/>
            <person name="Kohn T."/>
            <person name="Peeters S.H."/>
            <person name="Heuer A."/>
            <person name="Rast P."/>
            <person name="Oberbeckmann S."/>
            <person name="Bunk B."/>
            <person name="Jeske O."/>
            <person name="Meyerdierks A."/>
            <person name="Storesund J.E."/>
            <person name="Kallscheuer N."/>
            <person name="Luecker S."/>
            <person name="Lage O.M."/>
            <person name="Pohl T."/>
            <person name="Merkel B.J."/>
            <person name="Hornburger P."/>
            <person name="Mueller R.-W."/>
            <person name="Bruemmer F."/>
            <person name="Labrenz M."/>
            <person name="Spormann A.M."/>
            <person name="Op Den Camp H."/>
            <person name="Overmann J."/>
            <person name="Amann R."/>
            <person name="Jetten M.S.M."/>
            <person name="Mascher T."/>
            <person name="Medema M.H."/>
            <person name="Devos D.P."/>
            <person name="Kaster A.-K."/>
            <person name="Ovreas L."/>
            <person name="Rohde M."/>
            <person name="Galperin M.Y."/>
            <person name="Jogler C."/>
        </authorList>
    </citation>
    <scope>NUCLEOTIDE SEQUENCE [LARGE SCALE GENOMIC DNA]</scope>
    <source>
        <strain evidence="2 3">LF1</strain>
    </source>
</reference>
<evidence type="ECO:0000313" key="2">
    <source>
        <dbReference type="EMBL" id="KAA1259477.1"/>
    </source>
</evidence>
<gene>
    <name evidence="2" type="ORF">LF1_20110</name>
</gene>
<feature type="transmembrane region" description="Helical" evidence="1">
    <location>
        <begin position="137"/>
        <end position="157"/>
    </location>
</feature>